<evidence type="ECO:0000256" key="1">
    <source>
        <dbReference type="SAM" id="SignalP"/>
    </source>
</evidence>
<protein>
    <submittedName>
        <fullName evidence="2">ATPase</fullName>
    </submittedName>
</protein>
<dbReference type="InterPro" id="IPR010870">
    <property type="entry name" value="Porin_O/P"/>
</dbReference>
<dbReference type="OrthoDB" id="1151129at2"/>
<dbReference type="EMBL" id="CP012075">
    <property type="protein sequence ID" value="AKU69847.1"/>
    <property type="molecule type" value="Genomic_DNA"/>
</dbReference>
<accession>A0A0K1NL81</accession>
<dbReference type="InterPro" id="IPR023614">
    <property type="entry name" value="Porin_dom_sf"/>
</dbReference>
<gene>
    <name evidence="2" type="ORF">ADJ77_08235</name>
    <name evidence="3" type="ORF">J5A51_04085</name>
</gene>
<evidence type="ECO:0000313" key="3">
    <source>
        <dbReference type="EMBL" id="QUB85460.1"/>
    </source>
</evidence>
<dbReference type="Proteomes" id="UP000682005">
    <property type="component" value="Chromosome 2"/>
</dbReference>
<feature type="signal peptide" evidence="1">
    <location>
        <begin position="1"/>
        <end position="20"/>
    </location>
</feature>
<dbReference type="Pfam" id="PF07396">
    <property type="entry name" value="Porin_O_P"/>
    <property type="match status" value="1"/>
</dbReference>
<name>A0A0K1NL81_9BACT</name>
<evidence type="ECO:0000313" key="2">
    <source>
        <dbReference type="EMBL" id="AKU69847.1"/>
    </source>
</evidence>
<reference evidence="2 4" key="1">
    <citation type="submission" date="2015-07" db="EMBL/GenBank/DDBJ databases">
        <authorList>
            <person name="Noorani M."/>
        </authorList>
    </citation>
    <scope>NUCLEOTIDE SEQUENCE [LARGE SCALE GENOMIC DNA]</scope>
    <source>
        <strain evidence="2 4">W1435</strain>
    </source>
</reference>
<dbReference type="SUPFAM" id="SSF56935">
    <property type="entry name" value="Porins"/>
    <property type="match status" value="1"/>
</dbReference>
<dbReference type="eggNOG" id="COG3746">
    <property type="taxonomic scope" value="Bacteria"/>
</dbReference>
<evidence type="ECO:0000313" key="5">
    <source>
        <dbReference type="Proteomes" id="UP000682005"/>
    </source>
</evidence>
<proteinExistence type="predicted"/>
<keyword evidence="1" id="KW-0732">Signal</keyword>
<dbReference type="AlphaFoldDB" id="A0A0K1NL81"/>
<dbReference type="Gene3D" id="2.40.160.10">
    <property type="entry name" value="Porin"/>
    <property type="match status" value="1"/>
</dbReference>
<dbReference type="EMBL" id="CP072369">
    <property type="protein sequence ID" value="QUB85460.1"/>
    <property type="molecule type" value="Genomic_DNA"/>
</dbReference>
<reference evidence="3 5" key="2">
    <citation type="submission" date="2021-03" db="EMBL/GenBank/DDBJ databases">
        <title>Human Oral Microbial Genomes.</title>
        <authorList>
            <person name="Johnston C.D."/>
            <person name="Chen T."/>
            <person name="Dewhirst F.E."/>
        </authorList>
    </citation>
    <scope>NUCLEOTIDE SEQUENCE [LARGE SCALE GENOMIC DNA]</scope>
    <source>
        <strain evidence="3 5">W1435</strain>
    </source>
</reference>
<organism evidence="2 4">
    <name type="scientific">Prevotella fusca JCM 17724</name>
    <dbReference type="NCBI Taxonomy" id="1236517"/>
    <lineage>
        <taxon>Bacteria</taxon>
        <taxon>Pseudomonadati</taxon>
        <taxon>Bacteroidota</taxon>
        <taxon>Bacteroidia</taxon>
        <taxon>Bacteroidales</taxon>
        <taxon>Prevotellaceae</taxon>
        <taxon>Prevotella</taxon>
    </lineage>
</organism>
<evidence type="ECO:0000313" key="4">
    <source>
        <dbReference type="Proteomes" id="UP000060345"/>
    </source>
</evidence>
<keyword evidence="5" id="KW-1185">Reference proteome</keyword>
<dbReference type="KEGG" id="pfus:ADJ77_08235"/>
<feature type="chain" id="PRO_5044544596" evidence="1">
    <location>
        <begin position="21"/>
        <end position="385"/>
    </location>
</feature>
<dbReference type="RefSeq" id="WP_025077460.1">
    <property type="nucleotide sequence ID" value="NZ_BAKO01000001.1"/>
</dbReference>
<sequence>MKRIILIATCGLMVCVGAFAQEDETKLIVKPSGRILMDAGVMHSTDDALNDKLNDGVAIPDFRVGLGATYGKWKAKIDVGYARQNLSLKDINIDYNFDKENLVRMGYFVHQYGLQSGTSSSFKISMEEPLASQAFFNSRLLGAMYVHAGEKFHATASVFAENDAMKMTSDKLGNEAWGAMTRLVWRPMTERGNIFHVGISGAYESPRYNKNAAISHKSYTLKAPFPTRIASVSAQEATITDATALWKFSPEMNYACGNFGLEAQYFYVGIKRENALPNYSAWGAYGNVRYLLNGQGYTYTKANAGIATPDPGSMEVVASYNYSTLTDKDANIYGGKVSDWSLTFNYYLNKYMIWRVRGSITRATENSAFNDNTFSILETRLQIKF</sequence>
<dbReference type="Proteomes" id="UP000060345">
    <property type="component" value="Chromosome 2"/>
</dbReference>
<dbReference type="STRING" id="1236517.ADJ77_08235"/>